<dbReference type="Proteomes" id="UP000789901">
    <property type="component" value="Unassembled WGS sequence"/>
</dbReference>
<protein>
    <submittedName>
        <fullName evidence="1">40556_t:CDS:1</fullName>
    </submittedName>
</protein>
<organism evidence="1 2">
    <name type="scientific">Gigaspora margarita</name>
    <dbReference type="NCBI Taxonomy" id="4874"/>
    <lineage>
        <taxon>Eukaryota</taxon>
        <taxon>Fungi</taxon>
        <taxon>Fungi incertae sedis</taxon>
        <taxon>Mucoromycota</taxon>
        <taxon>Glomeromycotina</taxon>
        <taxon>Glomeromycetes</taxon>
        <taxon>Diversisporales</taxon>
        <taxon>Gigasporaceae</taxon>
        <taxon>Gigaspora</taxon>
    </lineage>
</organism>
<accession>A0ABN7VUB5</accession>
<comment type="caution">
    <text evidence="1">The sequence shown here is derived from an EMBL/GenBank/DDBJ whole genome shotgun (WGS) entry which is preliminary data.</text>
</comment>
<sequence>IETTLYDDRQPAFEIVKGIAEYKWNRNEVCVFIYLEWLKYLNKFDDSLGCPIYHLQNILNNS</sequence>
<evidence type="ECO:0000313" key="1">
    <source>
        <dbReference type="EMBL" id="CAG8800153.1"/>
    </source>
</evidence>
<reference evidence="1 2" key="1">
    <citation type="submission" date="2021-06" db="EMBL/GenBank/DDBJ databases">
        <authorList>
            <person name="Kallberg Y."/>
            <person name="Tangrot J."/>
            <person name="Rosling A."/>
        </authorList>
    </citation>
    <scope>NUCLEOTIDE SEQUENCE [LARGE SCALE GENOMIC DNA]</scope>
    <source>
        <strain evidence="1 2">120-4 pot B 10/14</strain>
    </source>
</reference>
<keyword evidence="2" id="KW-1185">Reference proteome</keyword>
<evidence type="ECO:0000313" key="2">
    <source>
        <dbReference type="Proteomes" id="UP000789901"/>
    </source>
</evidence>
<dbReference type="EMBL" id="CAJVQB010022692">
    <property type="protein sequence ID" value="CAG8800153.1"/>
    <property type="molecule type" value="Genomic_DNA"/>
</dbReference>
<feature type="non-terminal residue" evidence="1">
    <location>
        <position position="1"/>
    </location>
</feature>
<gene>
    <name evidence="1" type="ORF">GMARGA_LOCUS22919</name>
</gene>
<name>A0ABN7VUB5_GIGMA</name>
<proteinExistence type="predicted"/>